<dbReference type="InterPro" id="IPR050055">
    <property type="entry name" value="EF-Tu_GTPase"/>
</dbReference>
<dbReference type="Pfam" id="PF03144">
    <property type="entry name" value="GTP_EFTU_D2"/>
    <property type="match status" value="1"/>
</dbReference>
<gene>
    <name evidence="2" type="ORF">RF007C_09615</name>
</gene>
<dbReference type="Proteomes" id="UP000019365">
    <property type="component" value="Unassembled WGS sequence"/>
</dbReference>
<keyword evidence="3" id="KW-1185">Reference proteome</keyword>
<dbReference type="InterPro" id="IPR004161">
    <property type="entry name" value="EFTu-like_2"/>
</dbReference>
<comment type="caution">
    <text evidence="2">The sequence shown here is derived from an EMBL/GenBank/DDBJ whole genome shotgun (WGS) entry which is preliminary data.</text>
</comment>
<accession>W7UH10</accession>
<dbReference type="InterPro" id="IPR009000">
    <property type="entry name" value="Transl_B-barrel_sf"/>
</dbReference>
<dbReference type="PANTHER" id="PTHR43721:SF22">
    <property type="entry name" value="ELONGATION FACTOR TU, MITOCHONDRIAL"/>
    <property type="match status" value="1"/>
</dbReference>
<dbReference type="GO" id="GO:0003746">
    <property type="term" value="F:translation elongation factor activity"/>
    <property type="evidence" value="ECO:0007669"/>
    <property type="project" value="TreeGrafter"/>
</dbReference>
<dbReference type="OrthoDB" id="1821962at2"/>
<proteinExistence type="predicted"/>
<evidence type="ECO:0000313" key="3">
    <source>
        <dbReference type="Proteomes" id="UP000019365"/>
    </source>
</evidence>
<protein>
    <recommendedName>
        <fullName evidence="1">Translation elongation factor EFTu-like domain-containing protein</fullName>
    </recommendedName>
</protein>
<dbReference type="PANTHER" id="PTHR43721">
    <property type="entry name" value="ELONGATION FACTOR TU-RELATED"/>
    <property type="match status" value="1"/>
</dbReference>
<organism evidence="2 3">
    <name type="scientific">Ruminococcus flavefaciens 007c</name>
    <dbReference type="NCBI Taxonomy" id="1341157"/>
    <lineage>
        <taxon>Bacteria</taxon>
        <taxon>Bacillati</taxon>
        <taxon>Bacillota</taxon>
        <taxon>Clostridia</taxon>
        <taxon>Eubacteriales</taxon>
        <taxon>Oscillospiraceae</taxon>
        <taxon>Ruminococcus</taxon>
    </lineage>
</organism>
<dbReference type="GO" id="GO:0005525">
    <property type="term" value="F:GTP binding"/>
    <property type="evidence" value="ECO:0007669"/>
    <property type="project" value="InterPro"/>
</dbReference>
<feature type="domain" description="Translation elongation factor EFTu-like" evidence="1">
    <location>
        <begin position="62"/>
        <end position="130"/>
    </location>
</feature>
<dbReference type="RefSeq" id="WP_019680192.1">
    <property type="nucleotide sequence ID" value="NZ_ATAX01000026.1"/>
</dbReference>
<evidence type="ECO:0000313" key="2">
    <source>
        <dbReference type="EMBL" id="EWM53223.1"/>
    </source>
</evidence>
<dbReference type="AlphaFoldDB" id="W7UH10"/>
<name>W7UH10_RUMFL</name>
<reference evidence="2 3" key="1">
    <citation type="journal article" date="2014" name="PLoS ONE">
        <title>Rumen cellulosomics: divergent fiber-degrading strategies revealed by comparative genome-wide analysis of six ruminococcal strains.</title>
        <authorList>
            <person name="Dassa B."/>
            <person name="Borovok I."/>
            <person name="Ruimy-Israeli V."/>
            <person name="Lamed R."/>
            <person name="Flint H.J."/>
            <person name="Duncan S.H."/>
            <person name="Henrissat B."/>
            <person name="Coutinho P."/>
            <person name="Morrison M."/>
            <person name="Mosoni P."/>
            <person name="Yeoman C.J."/>
            <person name="White B.A."/>
            <person name="Bayer E.A."/>
        </authorList>
    </citation>
    <scope>NUCLEOTIDE SEQUENCE [LARGE SCALE GENOMIC DNA]</scope>
    <source>
        <strain evidence="2 3">007c</strain>
    </source>
</reference>
<dbReference type="EMBL" id="ATAX01000026">
    <property type="protein sequence ID" value="EWM53223.1"/>
    <property type="molecule type" value="Genomic_DNA"/>
</dbReference>
<evidence type="ECO:0000259" key="1">
    <source>
        <dbReference type="Pfam" id="PF03144"/>
    </source>
</evidence>
<sequence>MGFLDSLKGKLLNKESRGQDMLTDDEKELREYEEYYRPQSGVADGTYAEFVVSDVFTISGRGTVVVGTVTGGVFNVGDRVIIDRGHSGTVETEIVGIEQFLKVCNSVSEGANAGFMLKDVERKQISRNDIIKKQV</sequence>
<dbReference type="eggNOG" id="COG0050">
    <property type="taxonomic scope" value="Bacteria"/>
</dbReference>
<dbReference type="SUPFAM" id="SSF50447">
    <property type="entry name" value="Translation proteins"/>
    <property type="match status" value="1"/>
</dbReference>
<dbReference type="PATRIC" id="fig|1341157.4.peg.1990"/>
<dbReference type="Gene3D" id="2.40.30.10">
    <property type="entry name" value="Translation factors"/>
    <property type="match status" value="1"/>
</dbReference>